<dbReference type="Pfam" id="PF04218">
    <property type="entry name" value="CENP-B_N"/>
    <property type="match status" value="1"/>
</dbReference>
<comment type="caution">
    <text evidence="3">The sequence shown here is derived from an EMBL/GenBank/DDBJ whole genome shotgun (WGS) entry which is preliminary data.</text>
</comment>
<dbReference type="SUPFAM" id="SSF46689">
    <property type="entry name" value="Homeodomain-like"/>
    <property type="match status" value="1"/>
</dbReference>
<sequence>MHPERETPMYQHIVFPKSVLPKWSVHHTVHRCVQNEAQETWQQCAVDVTGDMASETLLFSRLGFCVLVLRTVNVQFVVMSLSKPARAIYKSLTLSEKIAVVKEVEKGLKKKSEIAKDCGILPNTLSTFRKNKD</sequence>
<proteinExistence type="predicted"/>
<name>A0ABQ9GWB3_9NEOP</name>
<dbReference type="Proteomes" id="UP001159363">
    <property type="component" value="Chromosome 7"/>
</dbReference>
<evidence type="ECO:0000313" key="4">
    <source>
        <dbReference type="Proteomes" id="UP001159363"/>
    </source>
</evidence>
<accession>A0ABQ9GWB3</accession>
<feature type="domain" description="HTH psq-type" evidence="2">
    <location>
        <begin position="90"/>
        <end position="133"/>
    </location>
</feature>
<protein>
    <recommendedName>
        <fullName evidence="2">HTH psq-type domain-containing protein</fullName>
    </recommendedName>
</protein>
<dbReference type="EMBL" id="JARBHB010000008">
    <property type="protein sequence ID" value="KAJ8876319.1"/>
    <property type="molecule type" value="Genomic_DNA"/>
</dbReference>
<reference evidence="3 4" key="1">
    <citation type="submission" date="2023-02" db="EMBL/GenBank/DDBJ databases">
        <title>LHISI_Scaffold_Assembly.</title>
        <authorList>
            <person name="Stuart O.P."/>
            <person name="Cleave R."/>
            <person name="Magrath M.J.L."/>
            <person name="Mikheyev A.S."/>
        </authorList>
    </citation>
    <scope>NUCLEOTIDE SEQUENCE [LARGE SCALE GENOMIC DNA]</scope>
    <source>
        <strain evidence="3">Daus_M_001</strain>
        <tissue evidence="3">Leg muscle</tissue>
    </source>
</reference>
<comment type="subcellular location">
    <subcellularLocation>
        <location evidence="1">Nucleus</location>
    </subcellularLocation>
</comment>
<evidence type="ECO:0000259" key="2">
    <source>
        <dbReference type="Pfam" id="PF04218"/>
    </source>
</evidence>
<gene>
    <name evidence="3" type="ORF">PR048_020764</name>
</gene>
<dbReference type="InterPro" id="IPR009057">
    <property type="entry name" value="Homeodomain-like_sf"/>
</dbReference>
<evidence type="ECO:0000256" key="1">
    <source>
        <dbReference type="ARBA" id="ARBA00004123"/>
    </source>
</evidence>
<dbReference type="Gene3D" id="1.10.10.60">
    <property type="entry name" value="Homeodomain-like"/>
    <property type="match status" value="1"/>
</dbReference>
<evidence type="ECO:0000313" key="3">
    <source>
        <dbReference type="EMBL" id="KAJ8876319.1"/>
    </source>
</evidence>
<keyword evidence="4" id="KW-1185">Reference proteome</keyword>
<dbReference type="InterPro" id="IPR007889">
    <property type="entry name" value="HTH_Psq"/>
</dbReference>
<organism evidence="3 4">
    <name type="scientific">Dryococelus australis</name>
    <dbReference type="NCBI Taxonomy" id="614101"/>
    <lineage>
        <taxon>Eukaryota</taxon>
        <taxon>Metazoa</taxon>
        <taxon>Ecdysozoa</taxon>
        <taxon>Arthropoda</taxon>
        <taxon>Hexapoda</taxon>
        <taxon>Insecta</taxon>
        <taxon>Pterygota</taxon>
        <taxon>Neoptera</taxon>
        <taxon>Polyneoptera</taxon>
        <taxon>Phasmatodea</taxon>
        <taxon>Verophasmatodea</taxon>
        <taxon>Anareolatae</taxon>
        <taxon>Phasmatidae</taxon>
        <taxon>Eurycanthinae</taxon>
        <taxon>Dryococelus</taxon>
    </lineage>
</organism>